<protein>
    <submittedName>
        <fullName evidence="1">Uncharacterized protein</fullName>
    </submittedName>
</protein>
<dbReference type="Proteomes" id="UP000027135">
    <property type="component" value="Unassembled WGS sequence"/>
</dbReference>
<organism evidence="1 2">
    <name type="scientific">Zootermopsis nevadensis</name>
    <name type="common">Dampwood termite</name>
    <dbReference type="NCBI Taxonomy" id="136037"/>
    <lineage>
        <taxon>Eukaryota</taxon>
        <taxon>Metazoa</taxon>
        <taxon>Ecdysozoa</taxon>
        <taxon>Arthropoda</taxon>
        <taxon>Hexapoda</taxon>
        <taxon>Insecta</taxon>
        <taxon>Pterygota</taxon>
        <taxon>Neoptera</taxon>
        <taxon>Polyneoptera</taxon>
        <taxon>Dictyoptera</taxon>
        <taxon>Blattodea</taxon>
        <taxon>Blattoidea</taxon>
        <taxon>Termitoidae</taxon>
        <taxon>Termopsidae</taxon>
        <taxon>Zootermopsis</taxon>
    </lineage>
</organism>
<reference evidence="1 2" key="1">
    <citation type="journal article" date="2014" name="Nat. Commun.">
        <title>Molecular traces of alternative social organization in a termite genome.</title>
        <authorList>
            <person name="Terrapon N."/>
            <person name="Li C."/>
            <person name="Robertson H.M."/>
            <person name="Ji L."/>
            <person name="Meng X."/>
            <person name="Booth W."/>
            <person name="Chen Z."/>
            <person name="Childers C.P."/>
            <person name="Glastad K.M."/>
            <person name="Gokhale K."/>
            <person name="Gowin J."/>
            <person name="Gronenberg W."/>
            <person name="Hermansen R.A."/>
            <person name="Hu H."/>
            <person name="Hunt B.G."/>
            <person name="Huylmans A.K."/>
            <person name="Khalil S.M."/>
            <person name="Mitchell R.D."/>
            <person name="Munoz-Torres M.C."/>
            <person name="Mustard J.A."/>
            <person name="Pan H."/>
            <person name="Reese J.T."/>
            <person name="Scharf M.E."/>
            <person name="Sun F."/>
            <person name="Vogel H."/>
            <person name="Xiao J."/>
            <person name="Yang W."/>
            <person name="Yang Z."/>
            <person name="Yang Z."/>
            <person name="Zhou J."/>
            <person name="Zhu J."/>
            <person name="Brent C.S."/>
            <person name="Elsik C.G."/>
            <person name="Goodisman M.A."/>
            <person name="Liberles D.A."/>
            <person name="Roe R.M."/>
            <person name="Vargo E.L."/>
            <person name="Vilcinskas A."/>
            <person name="Wang J."/>
            <person name="Bornberg-Bauer E."/>
            <person name="Korb J."/>
            <person name="Zhang G."/>
            <person name="Liebig J."/>
        </authorList>
    </citation>
    <scope>NUCLEOTIDE SEQUENCE [LARGE SCALE GENOMIC DNA]</scope>
    <source>
        <tissue evidence="1">Whole organism</tissue>
    </source>
</reference>
<keyword evidence="2" id="KW-1185">Reference proteome</keyword>
<dbReference type="EMBL" id="KK852904">
    <property type="protein sequence ID" value="KDR14016.1"/>
    <property type="molecule type" value="Genomic_DNA"/>
</dbReference>
<accession>A0A067QUZ4</accession>
<proteinExistence type="predicted"/>
<sequence length="45" mass="4920">MNGLHRDQFLALTSSNDVTIKDQSGGAVYADNVLFSLDDYSVTKL</sequence>
<name>A0A067QUZ4_ZOONE</name>
<dbReference type="InParanoid" id="A0A067QUZ4"/>
<gene>
    <name evidence="1" type="ORF">L798_11675</name>
</gene>
<evidence type="ECO:0000313" key="2">
    <source>
        <dbReference type="Proteomes" id="UP000027135"/>
    </source>
</evidence>
<dbReference type="AlphaFoldDB" id="A0A067QUZ4"/>
<evidence type="ECO:0000313" key="1">
    <source>
        <dbReference type="EMBL" id="KDR14016.1"/>
    </source>
</evidence>